<keyword evidence="6 9" id="KW-1133">Transmembrane helix</keyword>
<evidence type="ECO:0000256" key="6">
    <source>
        <dbReference type="ARBA" id="ARBA00022989"/>
    </source>
</evidence>
<dbReference type="InterPro" id="IPR022813">
    <property type="entry name" value="SecD/SecF_arch_bac"/>
</dbReference>
<dbReference type="Proteomes" id="UP000000628">
    <property type="component" value="Chromosome"/>
</dbReference>
<feature type="transmembrane region" description="Helical" evidence="9">
    <location>
        <begin position="388"/>
        <end position="405"/>
    </location>
</feature>
<sequence>MASTNTRGRAPWRPLITLLVILAAGAGALFAGVTTSSEAQWTPKLALDLEGGTQIILQAVTANNEAVSAEDISQAIAIIRQRVDSSGVAEAEITSQGGRNIVVALPGNPSEETLALVRESAQMQFRPVLYMGDPAPIEVETPADGETTNDTDDASDAQEPTADAQQDPAAESAEPVGGPLDELISDDAEAAEAENPSDLAQITRDVVEEFYALDCTSPDSLTGGGGVADPNAVLVTCSEEGDTKYILGPMEISGNDIAQASSGLKQLQGGAMTNDWIVNIAFNSQGTRDFETVTSRLSQLPEYEQWIYAPTSSAPNMFAIVLDNLVLSSPGVTEVFRTGEAFIEGTFTNESANKLANQLSFGALPLTFEVQSEETISATLGSEQLQKGILAGLIGLILVGVYSLVQYRVLGTLTIASLVIAAVATYLALALLSWVQGYRLSLAGVAGIIVAIGITADSFIVYFERIRDELREGRSLDGAIEVGWDRAKRTIIASDAVNFIAAVVLYFLAVGGVRGFAFTLGLTTLIDLIVVFFFTHPVLQLLARTRFFRNGHKLSGFNPESLGVDRPRYVGRGKVATAQSTPMFNDDGTRMTIAQRKAAQRSKEQTEQVSSQSTTRKDGE</sequence>
<evidence type="ECO:0000256" key="8">
    <source>
        <dbReference type="ARBA" id="ARBA00023136"/>
    </source>
</evidence>
<evidence type="ECO:0000256" key="9">
    <source>
        <dbReference type="HAMAP-Rule" id="MF_01463"/>
    </source>
</evidence>
<dbReference type="InterPro" id="IPR048634">
    <property type="entry name" value="SecD_SecF_C"/>
</dbReference>
<comment type="subcellular location">
    <subcellularLocation>
        <location evidence="1 9">Cell membrane</location>
        <topology evidence="1 9">Multi-pass membrane protein</topology>
    </subcellularLocation>
</comment>
<dbReference type="Pfam" id="PF02355">
    <property type="entry name" value="SecD_SecF_C"/>
    <property type="match status" value="1"/>
</dbReference>
<dbReference type="GO" id="GO:0006605">
    <property type="term" value="P:protein targeting"/>
    <property type="evidence" value="ECO:0007669"/>
    <property type="project" value="UniProtKB-UniRule"/>
</dbReference>
<dbReference type="NCBIfam" id="TIGR01129">
    <property type="entry name" value="secD"/>
    <property type="match status" value="1"/>
</dbReference>
<evidence type="ECO:0000256" key="4">
    <source>
        <dbReference type="ARBA" id="ARBA00022692"/>
    </source>
</evidence>
<organism evidence="14 15">
    <name type="scientific">Jonesia denitrificans (strain ATCC 14870 / DSM 20603 / BCRC 15368 / CIP 55.134 / JCM 11481 / NBRC 15587 / NCTC 10816 / Prevot 55134)</name>
    <name type="common">Listeria denitrificans</name>
    <dbReference type="NCBI Taxonomy" id="471856"/>
    <lineage>
        <taxon>Bacteria</taxon>
        <taxon>Bacillati</taxon>
        <taxon>Actinomycetota</taxon>
        <taxon>Actinomycetes</taxon>
        <taxon>Micrococcales</taxon>
        <taxon>Jonesiaceae</taxon>
        <taxon>Jonesia</taxon>
    </lineage>
</organism>
<dbReference type="KEGG" id="jde:Jden_1366"/>
<dbReference type="Gene3D" id="1.20.1640.10">
    <property type="entry name" value="Multidrug efflux transporter AcrB transmembrane domain"/>
    <property type="match status" value="1"/>
</dbReference>
<dbReference type="AlphaFoldDB" id="C7R4G5"/>
<feature type="transmembrane region" description="Helical" evidence="9">
    <location>
        <begin position="440"/>
        <end position="463"/>
    </location>
</feature>
<evidence type="ECO:0000256" key="7">
    <source>
        <dbReference type="ARBA" id="ARBA00023010"/>
    </source>
</evidence>
<dbReference type="NCBIfam" id="TIGR00916">
    <property type="entry name" value="2A0604s01"/>
    <property type="match status" value="1"/>
</dbReference>
<feature type="domain" description="Protein translocase subunit SecDF P1" evidence="12">
    <location>
        <begin position="72"/>
        <end position="128"/>
    </location>
</feature>
<name>C7R4G5_JONDD</name>
<evidence type="ECO:0000259" key="11">
    <source>
        <dbReference type="Pfam" id="PF02355"/>
    </source>
</evidence>
<dbReference type="HAMAP" id="MF_01463_B">
    <property type="entry name" value="SecD_B"/>
    <property type="match status" value="1"/>
</dbReference>
<dbReference type="GO" id="GO:0005886">
    <property type="term" value="C:plasma membrane"/>
    <property type="evidence" value="ECO:0007669"/>
    <property type="project" value="UniProtKB-SubCell"/>
</dbReference>
<evidence type="ECO:0000256" key="2">
    <source>
        <dbReference type="ARBA" id="ARBA00022448"/>
    </source>
</evidence>
<proteinExistence type="inferred from homology"/>
<keyword evidence="4 9" id="KW-0812">Transmembrane</keyword>
<reference evidence="14 15" key="1">
    <citation type="journal article" date="2009" name="Stand. Genomic Sci.">
        <title>Complete genome sequence of Jonesia denitrificans type strain (Prevot 55134).</title>
        <authorList>
            <person name="Pukall R."/>
            <person name="Gehrich-Schroter G."/>
            <person name="Lapidus A."/>
            <person name="Nolan M."/>
            <person name="Glavina Del Rio T."/>
            <person name="Lucas S."/>
            <person name="Chen F."/>
            <person name="Tice H."/>
            <person name="Pitluck S."/>
            <person name="Cheng J.F."/>
            <person name="Copeland A."/>
            <person name="Saunders E."/>
            <person name="Brettin T."/>
            <person name="Detter J.C."/>
            <person name="Bruce D."/>
            <person name="Goodwin L."/>
            <person name="Pati A."/>
            <person name="Ivanova N."/>
            <person name="Mavromatis K."/>
            <person name="Ovchinnikova G."/>
            <person name="Chen A."/>
            <person name="Palaniappan K."/>
            <person name="Land M."/>
            <person name="Hauser L."/>
            <person name="Chang Y.J."/>
            <person name="Jeffries C.D."/>
            <person name="Chain P."/>
            <person name="Goker M."/>
            <person name="Bristow J."/>
            <person name="Eisen J.A."/>
            <person name="Markowitz V."/>
            <person name="Hugenholtz P."/>
            <person name="Kyrpides N.C."/>
            <person name="Klenk H.P."/>
            <person name="Han C."/>
        </authorList>
    </citation>
    <scope>NUCLEOTIDE SEQUENCE [LARGE SCALE GENOMIC DNA]</scope>
    <source>
        <strain evidence="15">ATCC 14870 / DSM 20603 / BCRC 15368 / CIP 55.134 / JCM 11481 / NBRC 15587 / NCTC 10816 / Prevot 55134</strain>
    </source>
</reference>
<evidence type="ECO:0000313" key="15">
    <source>
        <dbReference type="Proteomes" id="UP000000628"/>
    </source>
</evidence>
<feature type="transmembrane region" description="Helical" evidence="9">
    <location>
        <begin position="412"/>
        <end position="434"/>
    </location>
</feature>
<comment type="similarity">
    <text evidence="9">Belongs to the SecD/SecF family. SecD subfamily.</text>
</comment>
<feature type="domain" description="Protein export membrane protein SecD/SecF C-terminal" evidence="11">
    <location>
        <begin position="367"/>
        <end position="543"/>
    </location>
</feature>
<feature type="transmembrane region" description="Helical" evidence="9">
    <location>
        <begin position="522"/>
        <end position="543"/>
    </location>
</feature>
<keyword evidence="8 9" id="KW-0472">Membrane</keyword>
<keyword evidence="3 9" id="KW-1003">Cell membrane</keyword>
<dbReference type="eggNOG" id="COG0342">
    <property type="taxonomic scope" value="Bacteria"/>
</dbReference>
<dbReference type="InterPro" id="IPR048631">
    <property type="entry name" value="SecD_1st"/>
</dbReference>
<dbReference type="PANTHER" id="PTHR30081:SF1">
    <property type="entry name" value="PROTEIN TRANSLOCASE SUBUNIT SECD"/>
    <property type="match status" value="1"/>
</dbReference>
<dbReference type="InterPro" id="IPR005791">
    <property type="entry name" value="SecD"/>
</dbReference>
<comment type="function">
    <text evidence="9">Part of the Sec protein translocase complex. Interacts with the SecYEG preprotein conducting channel. SecDF uses the proton motive force (PMF) to complete protein translocation after the ATP-dependent function of SecA.</text>
</comment>
<feature type="region of interest" description="Disordered" evidence="10">
    <location>
        <begin position="595"/>
        <end position="620"/>
    </location>
</feature>
<dbReference type="GO" id="GO:0015450">
    <property type="term" value="F:protein-transporting ATPase activity"/>
    <property type="evidence" value="ECO:0007669"/>
    <property type="project" value="InterPro"/>
</dbReference>
<evidence type="ECO:0000256" key="10">
    <source>
        <dbReference type="SAM" id="MobiDB-lite"/>
    </source>
</evidence>
<dbReference type="Gene3D" id="3.30.70.3220">
    <property type="match status" value="1"/>
</dbReference>
<keyword evidence="2 9" id="KW-0813">Transport</keyword>
<dbReference type="GO" id="GO:0043952">
    <property type="term" value="P:protein transport by the Sec complex"/>
    <property type="evidence" value="ECO:0007669"/>
    <property type="project" value="UniProtKB-UniRule"/>
</dbReference>
<gene>
    <name evidence="9" type="primary">secD</name>
    <name evidence="14" type="ordered locus">Jden_1366</name>
</gene>
<feature type="domain" description="SecDF P1 head subdomain" evidence="13">
    <location>
        <begin position="241"/>
        <end position="365"/>
    </location>
</feature>
<evidence type="ECO:0000259" key="13">
    <source>
        <dbReference type="Pfam" id="PF22599"/>
    </source>
</evidence>
<feature type="region of interest" description="Disordered" evidence="10">
    <location>
        <begin position="135"/>
        <end position="181"/>
    </location>
</feature>
<evidence type="ECO:0000256" key="3">
    <source>
        <dbReference type="ARBA" id="ARBA00022475"/>
    </source>
</evidence>
<accession>C7R4G5</accession>
<feature type="transmembrane region" description="Helical" evidence="9">
    <location>
        <begin position="496"/>
        <end position="516"/>
    </location>
</feature>
<evidence type="ECO:0000256" key="1">
    <source>
        <dbReference type="ARBA" id="ARBA00004651"/>
    </source>
</evidence>
<keyword evidence="7 9" id="KW-0811">Translocation</keyword>
<comment type="caution">
    <text evidence="9">Lacks conserved residue(s) required for the propagation of feature annotation.</text>
</comment>
<feature type="compositionally biased region" description="Acidic residues" evidence="10">
    <location>
        <begin position="141"/>
        <end position="156"/>
    </location>
</feature>
<keyword evidence="15" id="KW-1185">Reference proteome</keyword>
<dbReference type="Gene3D" id="3.30.1360.200">
    <property type="match status" value="1"/>
</dbReference>
<dbReference type="Pfam" id="PF21760">
    <property type="entry name" value="SecD_1st"/>
    <property type="match status" value="1"/>
</dbReference>
<dbReference type="OrthoDB" id="5240379at2"/>
<protein>
    <recommendedName>
        <fullName evidence="9">Protein translocase subunit SecD</fullName>
    </recommendedName>
</protein>
<dbReference type="RefSeq" id="WP_015771650.1">
    <property type="nucleotide sequence ID" value="NC_013174.1"/>
</dbReference>
<keyword evidence="5 9" id="KW-0653">Protein transport</keyword>
<dbReference type="GO" id="GO:0065002">
    <property type="term" value="P:intracellular protein transmembrane transport"/>
    <property type="evidence" value="ECO:0007669"/>
    <property type="project" value="UniProtKB-UniRule"/>
</dbReference>
<dbReference type="Pfam" id="PF22599">
    <property type="entry name" value="SecDF_P1_head"/>
    <property type="match status" value="1"/>
</dbReference>
<evidence type="ECO:0000259" key="12">
    <source>
        <dbReference type="Pfam" id="PF21760"/>
    </source>
</evidence>
<evidence type="ECO:0000313" key="14">
    <source>
        <dbReference type="EMBL" id="ACV09022.1"/>
    </source>
</evidence>
<evidence type="ECO:0000256" key="5">
    <source>
        <dbReference type="ARBA" id="ARBA00022927"/>
    </source>
</evidence>
<dbReference type="SUPFAM" id="SSF82866">
    <property type="entry name" value="Multidrug efflux transporter AcrB transmembrane domain"/>
    <property type="match status" value="1"/>
</dbReference>
<dbReference type="InterPro" id="IPR055344">
    <property type="entry name" value="SecD_SecF_C_bact"/>
</dbReference>
<dbReference type="PANTHER" id="PTHR30081">
    <property type="entry name" value="PROTEIN-EXPORT MEMBRANE PROTEIN SEC"/>
    <property type="match status" value="1"/>
</dbReference>
<dbReference type="STRING" id="471856.Jden_1366"/>
<dbReference type="HOGENOM" id="CLU_007894_4_2_11"/>
<comment type="subunit">
    <text evidence="9">Forms a complex with SecF. Part of the essential Sec protein translocation apparatus which comprises SecA, SecYEG and auxiliary proteins SecDF. Other proteins may also be involved.</text>
</comment>
<dbReference type="EMBL" id="CP001706">
    <property type="protein sequence ID" value="ACV09022.1"/>
    <property type="molecule type" value="Genomic_DNA"/>
</dbReference>
<dbReference type="InterPro" id="IPR054384">
    <property type="entry name" value="SecDF_P1_head"/>
</dbReference>